<evidence type="ECO:0000313" key="2">
    <source>
        <dbReference type="Proteomes" id="UP000789525"/>
    </source>
</evidence>
<gene>
    <name evidence="1" type="ORF">ACOLOM_LOCUS5448</name>
</gene>
<evidence type="ECO:0000313" key="1">
    <source>
        <dbReference type="EMBL" id="CAG8566997.1"/>
    </source>
</evidence>
<reference evidence="1" key="1">
    <citation type="submission" date="2021-06" db="EMBL/GenBank/DDBJ databases">
        <authorList>
            <person name="Kallberg Y."/>
            <person name="Tangrot J."/>
            <person name="Rosling A."/>
        </authorList>
    </citation>
    <scope>NUCLEOTIDE SEQUENCE</scope>
    <source>
        <strain evidence="1">CL356</strain>
    </source>
</reference>
<proteinExistence type="predicted"/>
<feature type="non-terminal residue" evidence="1">
    <location>
        <position position="134"/>
    </location>
</feature>
<dbReference type="EMBL" id="CAJVPT010010085">
    <property type="protein sequence ID" value="CAG8566997.1"/>
    <property type="molecule type" value="Genomic_DNA"/>
</dbReference>
<accession>A0ACA9M2Y0</accession>
<keyword evidence="2" id="KW-1185">Reference proteome</keyword>
<dbReference type="Proteomes" id="UP000789525">
    <property type="component" value="Unassembled WGS sequence"/>
</dbReference>
<name>A0ACA9M2Y0_9GLOM</name>
<protein>
    <submittedName>
        <fullName evidence="1">1757_t:CDS:1</fullName>
    </submittedName>
</protein>
<sequence>MTAQSKPVIVKPTSLLTLYLTQLAAHPLRTKVITSGVLLGLQEFLAQVLSGSGRRKGKTRDGEHITLDNRIVKMALYVHLAATAFINGELVITSVKRSILPTLKSAWVGMILSTAFAQKVLPPQLWEPFFTLIG</sequence>
<organism evidence="1 2">
    <name type="scientific">Acaulospora colombiana</name>
    <dbReference type="NCBI Taxonomy" id="27376"/>
    <lineage>
        <taxon>Eukaryota</taxon>
        <taxon>Fungi</taxon>
        <taxon>Fungi incertae sedis</taxon>
        <taxon>Mucoromycota</taxon>
        <taxon>Glomeromycotina</taxon>
        <taxon>Glomeromycetes</taxon>
        <taxon>Diversisporales</taxon>
        <taxon>Acaulosporaceae</taxon>
        <taxon>Acaulospora</taxon>
    </lineage>
</organism>
<comment type="caution">
    <text evidence="1">The sequence shown here is derived from an EMBL/GenBank/DDBJ whole genome shotgun (WGS) entry which is preliminary data.</text>
</comment>